<dbReference type="EMBL" id="DXBO01000098">
    <property type="protein sequence ID" value="HIZ48376.1"/>
    <property type="molecule type" value="Genomic_DNA"/>
</dbReference>
<feature type="transmembrane region" description="Helical" evidence="7">
    <location>
        <begin position="21"/>
        <end position="45"/>
    </location>
</feature>
<evidence type="ECO:0000256" key="7">
    <source>
        <dbReference type="SAM" id="Phobius"/>
    </source>
</evidence>
<dbReference type="CDD" id="cd13138">
    <property type="entry name" value="MATE_yoeA_like"/>
    <property type="match status" value="1"/>
</dbReference>
<feature type="transmembrane region" description="Helical" evidence="7">
    <location>
        <begin position="57"/>
        <end position="77"/>
    </location>
</feature>
<feature type="transmembrane region" description="Helical" evidence="7">
    <location>
        <begin position="315"/>
        <end position="339"/>
    </location>
</feature>
<dbReference type="InterPro" id="IPR048279">
    <property type="entry name" value="MdtK-like"/>
</dbReference>
<keyword evidence="5 7" id="KW-1133">Transmembrane helix</keyword>
<feature type="transmembrane region" description="Helical" evidence="7">
    <location>
        <begin position="390"/>
        <end position="409"/>
    </location>
</feature>
<reference evidence="8" key="1">
    <citation type="journal article" date="2021" name="PeerJ">
        <title>Extensive microbial diversity within the chicken gut microbiome revealed by metagenomics and culture.</title>
        <authorList>
            <person name="Gilroy R."/>
            <person name="Ravi A."/>
            <person name="Getino M."/>
            <person name="Pursley I."/>
            <person name="Horton D.L."/>
            <person name="Alikhan N.F."/>
            <person name="Baker D."/>
            <person name="Gharbi K."/>
            <person name="Hall N."/>
            <person name="Watson M."/>
            <person name="Adriaenssens E.M."/>
            <person name="Foster-Nyarko E."/>
            <person name="Jarju S."/>
            <person name="Secka A."/>
            <person name="Antonio M."/>
            <person name="Oren A."/>
            <person name="Chaudhuri R.R."/>
            <person name="La Ragione R."/>
            <person name="Hildebrand F."/>
            <person name="Pallen M.J."/>
        </authorList>
    </citation>
    <scope>NUCLEOTIDE SEQUENCE</scope>
    <source>
        <strain evidence="8">3436</strain>
    </source>
</reference>
<evidence type="ECO:0000256" key="3">
    <source>
        <dbReference type="ARBA" id="ARBA00022475"/>
    </source>
</evidence>
<dbReference type="PANTHER" id="PTHR43549">
    <property type="entry name" value="MULTIDRUG RESISTANCE PROTEIN YPNP-RELATED"/>
    <property type="match status" value="1"/>
</dbReference>
<feature type="transmembrane region" description="Helical" evidence="7">
    <location>
        <begin position="192"/>
        <end position="213"/>
    </location>
</feature>
<feature type="transmembrane region" description="Helical" evidence="7">
    <location>
        <begin position="281"/>
        <end position="303"/>
    </location>
</feature>
<dbReference type="Pfam" id="PF01554">
    <property type="entry name" value="MatE"/>
    <property type="match status" value="2"/>
</dbReference>
<evidence type="ECO:0000256" key="5">
    <source>
        <dbReference type="ARBA" id="ARBA00022989"/>
    </source>
</evidence>
<feature type="transmembrane region" description="Helical" evidence="7">
    <location>
        <begin position="359"/>
        <end position="378"/>
    </location>
</feature>
<feature type="transmembrane region" description="Helical" evidence="7">
    <location>
        <begin position="98"/>
        <end position="120"/>
    </location>
</feature>
<dbReference type="PANTHER" id="PTHR43549:SF3">
    <property type="entry name" value="MULTIDRUG RESISTANCE PROTEIN YPNP-RELATED"/>
    <property type="match status" value="1"/>
</dbReference>
<name>A0A9D2F3F9_9FIRM</name>
<dbReference type="GO" id="GO:0005886">
    <property type="term" value="C:plasma membrane"/>
    <property type="evidence" value="ECO:0007669"/>
    <property type="project" value="UniProtKB-SubCell"/>
</dbReference>
<reference evidence="8" key="2">
    <citation type="submission" date="2021-04" db="EMBL/GenBank/DDBJ databases">
        <authorList>
            <person name="Gilroy R."/>
        </authorList>
    </citation>
    <scope>NUCLEOTIDE SEQUENCE</scope>
    <source>
        <strain evidence="8">3436</strain>
    </source>
</reference>
<dbReference type="GO" id="GO:0042910">
    <property type="term" value="F:xenobiotic transmembrane transporter activity"/>
    <property type="evidence" value="ECO:0007669"/>
    <property type="project" value="InterPro"/>
</dbReference>
<dbReference type="GO" id="GO:0015297">
    <property type="term" value="F:antiporter activity"/>
    <property type="evidence" value="ECO:0007669"/>
    <property type="project" value="InterPro"/>
</dbReference>
<evidence type="ECO:0000256" key="6">
    <source>
        <dbReference type="ARBA" id="ARBA00023136"/>
    </source>
</evidence>
<comment type="caution">
    <text evidence="8">The sequence shown here is derived from an EMBL/GenBank/DDBJ whole genome shotgun (WGS) entry which is preliminary data.</text>
</comment>
<evidence type="ECO:0000256" key="1">
    <source>
        <dbReference type="ARBA" id="ARBA00004651"/>
    </source>
</evidence>
<dbReference type="PIRSF" id="PIRSF006603">
    <property type="entry name" value="DinF"/>
    <property type="match status" value="1"/>
</dbReference>
<protein>
    <submittedName>
        <fullName evidence="8">MATE family efflux transporter</fullName>
    </submittedName>
</protein>
<dbReference type="InterPro" id="IPR002528">
    <property type="entry name" value="MATE_fam"/>
</dbReference>
<proteinExistence type="predicted"/>
<accession>A0A9D2F3F9</accession>
<evidence type="ECO:0000256" key="4">
    <source>
        <dbReference type="ARBA" id="ARBA00022692"/>
    </source>
</evidence>
<keyword evidence="4 7" id="KW-0812">Transmembrane</keyword>
<evidence type="ECO:0000313" key="8">
    <source>
        <dbReference type="EMBL" id="HIZ48376.1"/>
    </source>
</evidence>
<evidence type="ECO:0000313" key="9">
    <source>
        <dbReference type="Proteomes" id="UP000824031"/>
    </source>
</evidence>
<feature type="transmembrane region" description="Helical" evidence="7">
    <location>
        <begin position="166"/>
        <end position="186"/>
    </location>
</feature>
<comment type="subcellular location">
    <subcellularLocation>
        <location evidence="1">Cell membrane</location>
        <topology evidence="1">Multi-pass membrane protein</topology>
    </subcellularLocation>
</comment>
<dbReference type="InterPro" id="IPR052031">
    <property type="entry name" value="Membrane_Transporter-Flippase"/>
</dbReference>
<keyword evidence="2" id="KW-0813">Transport</keyword>
<keyword evidence="6 7" id="KW-0472">Membrane</keyword>
<organism evidence="8 9">
    <name type="scientific">Candidatus Gemmiger excrementavium</name>
    <dbReference type="NCBI Taxonomy" id="2838608"/>
    <lineage>
        <taxon>Bacteria</taxon>
        <taxon>Bacillati</taxon>
        <taxon>Bacillota</taxon>
        <taxon>Clostridia</taxon>
        <taxon>Eubacteriales</taxon>
        <taxon>Gemmiger</taxon>
    </lineage>
</organism>
<dbReference type="NCBIfam" id="TIGR00797">
    <property type="entry name" value="matE"/>
    <property type="match status" value="1"/>
</dbReference>
<feature type="transmembrane region" description="Helical" evidence="7">
    <location>
        <begin position="239"/>
        <end position="261"/>
    </location>
</feature>
<feature type="transmembrane region" description="Helical" evidence="7">
    <location>
        <begin position="132"/>
        <end position="154"/>
    </location>
</feature>
<gene>
    <name evidence="8" type="ORF">H9810_06650</name>
</gene>
<dbReference type="AlphaFoldDB" id="A0A9D2F3F9"/>
<keyword evidence="3" id="KW-1003">Cell membrane</keyword>
<feature type="transmembrane region" description="Helical" evidence="7">
    <location>
        <begin position="415"/>
        <end position="437"/>
    </location>
</feature>
<dbReference type="Proteomes" id="UP000824031">
    <property type="component" value="Unassembled WGS sequence"/>
</dbReference>
<sequence>MERNLTTGSVLRNILCFSLPYLFSYFLQTLYGMADLFIIGQFGAVASTTAVSIGSQVMHMLTVMIVGLAMGSTVTIGRAMGAGDRSLVGRTIGNTVTLFMVLSAAMTAALLAAVRPIVAIMSTPAEAVEGTVAYLTVCFLGIPCITAYNIIASIFRGLGDSKSPMYFIAVACVANIGLDYLFIGALSMGPAGAALGTTLSQAISVAVSLAVILRRRTGFAVHRADFRPQRAVLRQVLKIGLPVAFQDGLIQIAFIVITVIANRRGLTDSAAVGIVEKIISFLFLVPSSMLSTVSALGAQNIGAGKHDRAALTLRYAIRIAAGFGLAAGILMQFIAAPVVGLFTADTAVIAAGGQYLRGYIWDCIFAGIHFSFSGYFCAYGRSEISFLHNIIAIALVRVPGVYLMSVLFADTLYPMGLATATGSLLSVVICLAAYGWLKRKGALGAPIQV</sequence>
<evidence type="ECO:0000256" key="2">
    <source>
        <dbReference type="ARBA" id="ARBA00022448"/>
    </source>
</evidence>